<keyword evidence="2" id="KW-1185">Reference proteome</keyword>
<evidence type="ECO:0000313" key="2">
    <source>
        <dbReference type="Proteomes" id="UP000800096"/>
    </source>
</evidence>
<dbReference type="Proteomes" id="UP000800096">
    <property type="component" value="Unassembled WGS sequence"/>
</dbReference>
<dbReference type="EMBL" id="ML979133">
    <property type="protein sequence ID" value="KAF1919768.1"/>
    <property type="molecule type" value="Genomic_DNA"/>
</dbReference>
<name>A0A6A5QY60_AMPQU</name>
<gene>
    <name evidence="1" type="ORF">BDU57DRAFT_403051</name>
</gene>
<organism evidence="1 2">
    <name type="scientific">Ampelomyces quisqualis</name>
    <name type="common">Powdery mildew agent</name>
    <dbReference type="NCBI Taxonomy" id="50730"/>
    <lineage>
        <taxon>Eukaryota</taxon>
        <taxon>Fungi</taxon>
        <taxon>Dikarya</taxon>
        <taxon>Ascomycota</taxon>
        <taxon>Pezizomycotina</taxon>
        <taxon>Dothideomycetes</taxon>
        <taxon>Pleosporomycetidae</taxon>
        <taxon>Pleosporales</taxon>
        <taxon>Pleosporineae</taxon>
        <taxon>Phaeosphaeriaceae</taxon>
        <taxon>Ampelomyces</taxon>
    </lineage>
</organism>
<evidence type="ECO:0000313" key="1">
    <source>
        <dbReference type="EMBL" id="KAF1919768.1"/>
    </source>
</evidence>
<proteinExistence type="predicted"/>
<dbReference type="OrthoDB" id="2378324at2759"/>
<sequence>ATITDLERRSEAWDVLEPIRAMLEDGCQRGGIEKVLGDAVVEKAPKVRWPRIMYEAHLADPD</sequence>
<feature type="non-terminal residue" evidence="1">
    <location>
        <position position="62"/>
    </location>
</feature>
<feature type="non-terminal residue" evidence="1">
    <location>
        <position position="1"/>
    </location>
</feature>
<protein>
    <submittedName>
        <fullName evidence="1">Uncharacterized protein</fullName>
    </submittedName>
</protein>
<reference evidence="1" key="1">
    <citation type="journal article" date="2020" name="Stud. Mycol.">
        <title>101 Dothideomycetes genomes: a test case for predicting lifestyles and emergence of pathogens.</title>
        <authorList>
            <person name="Haridas S."/>
            <person name="Albert R."/>
            <person name="Binder M."/>
            <person name="Bloem J."/>
            <person name="Labutti K."/>
            <person name="Salamov A."/>
            <person name="Andreopoulos B."/>
            <person name="Baker S."/>
            <person name="Barry K."/>
            <person name="Bills G."/>
            <person name="Bluhm B."/>
            <person name="Cannon C."/>
            <person name="Castanera R."/>
            <person name="Culley D."/>
            <person name="Daum C."/>
            <person name="Ezra D."/>
            <person name="Gonzalez J."/>
            <person name="Henrissat B."/>
            <person name="Kuo A."/>
            <person name="Liang C."/>
            <person name="Lipzen A."/>
            <person name="Lutzoni F."/>
            <person name="Magnuson J."/>
            <person name="Mondo S."/>
            <person name="Nolan M."/>
            <person name="Ohm R."/>
            <person name="Pangilinan J."/>
            <person name="Park H.-J."/>
            <person name="Ramirez L."/>
            <person name="Alfaro M."/>
            <person name="Sun H."/>
            <person name="Tritt A."/>
            <person name="Yoshinaga Y."/>
            <person name="Zwiers L.-H."/>
            <person name="Turgeon B."/>
            <person name="Goodwin S."/>
            <person name="Spatafora J."/>
            <person name="Crous P."/>
            <person name="Grigoriev I."/>
        </authorList>
    </citation>
    <scope>NUCLEOTIDE SEQUENCE</scope>
    <source>
        <strain evidence="1">HMLAC05119</strain>
    </source>
</reference>
<accession>A0A6A5QY60</accession>
<dbReference type="AlphaFoldDB" id="A0A6A5QY60"/>